<evidence type="ECO:0000313" key="7">
    <source>
        <dbReference type="Proteomes" id="UP000190080"/>
    </source>
</evidence>
<dbReference type="Pfam" id="PF00877">
    <property type="entry name" value="NLPC_P60"/>
    <property type="match status" value="1"/>
</dbReference>
<dbReference type="SUPFAM" id="SSF54001">
    <property type="entry name" value="Cysteine proteinases"/>
    <property type="match status" value="1"/>
</dbReference>
<dbReference type="PROSITE" id="PS51935">
    <property type="entry name" value="NLPC_P60"/>
    <property type="match status" value="1"/>
</dbReference>
<dbReference type="STRING" id="1450648.CLORY_42900"/>
<organism evidence="6 7">
    <name type="scientific">Clostridium oryzae</name>
    <dbReference type="NCBI Taxonomy" id="1450648"/>
    <lineage>
        <taxon>Bacteria</taxon>
        <taxon>Bacillati</taxon>
        <taxon>Bacillota</taxon>
        <taxon>Clostridia</taxon>
        <taxon>Eubacteriales</taxon>
        <taxon>Clostridiaceae</taxon>
        <taxon>Clostridium</taxon>
    </lineage>
</organism>
<evidence type="ECO:0000313" key="6">
    <source>
        <dbReference type="EMBL" id="OPJ56544.1"/>
    </source>
</evidence>
<dbReference type="AlphaFoldDB" id="A0A1V4I9I3"/>
<evidence type="ECO:0000259" key="5">
    <source>
        <dbReference type="PROSITE" id="PS51935"/>
    </source>
</evidence>
<dbReference type="EMBL" id="MZGV01000097">
    <property type="protein sequence ID" value="OPJ56544.1"/>
    <property type="molecule type" value="Genomic_DNA"/>
</dbReference>
<dbReference type="Proteomes" id="UP000190080">
    <property type="component" value="Unassembled WGS sequence"/>
</dbReference>
<keyword evidence="4" id="KW-0788">Thiol protease</keyword>
<keyword evidence="3" id="KW-0378">Hydrolase</keyword>
<proteinExistence type="inferred from homology"/>
<dbReference type="GO" id="GO:0006508">
    <property type="term" value="P:proteolysis"/>
    <property type="evidence" value="ECO:0007669"/>
    <property type="project" value="UniProtKB-KW"/>
</dbReference>
<dbReference type="InterPro" id="IPR000064">
    <property type="entry name" value="NLP_P60_dom"/>
</dbReference>
<protein>
    <submittedName>
        <fullName evidence="6">SH3 domain of the SH3b1 type</fullName>
    </submittedName>
</protein>
<dbReference type="Gene3D" id="3.90.1720.10">
    <property type="entry name" value="endopeptidase domain like (from Nostoc punctiforme)"/>
    <property type="match status" value="1"/>
</dbReference>
<comment type="caution">
    <text evidence="6">The sequence shown here is derived from an EMBL/GenBank/DDBJ whole genome shotgun (WGS) entry which is preliminary data.</text>
</comment>
<gene>
    <name evidence="6" type="ORF">CLORY_42900</name>
</gene>
<dbReference type="RefSeq" id="WP_169911711.1">
    <property type="nucleotide sequence ID" value="NZ_MZGV01000097.1"/>
</dbReference>
<evidence type="ECO:0000256" key="2">
    <source>
        <dbReference type="ARBA" id="ARBA00022670"/>
    </source>
</evidence>
<comment type="similarity">
    <text evidence="1">Belongs to the peptidase C40 family.</text>
</comment>
<dbReference type="Pfam" id="PF12913">
    <property type="entry name" value="SH3_6"/>
    <property type="match status" value="1"/>
</dbReference>
<evidence type="ECO:0000256" key="4">
    <source>
        <dbReference type="ARBA" id="ARBA00022807"/>
    </source>
</evidence>
<feature type="domain" description="NlpC/P60" evidence="5">
    <location>
        <begin position="274"/>
        <end position="406"/>
    </location>
</feature>
<keyword evidence="2" id="KW-0645">Protease</keyword>
<dbReference type="InterPro" id="IPR051202">
    <property type="entry name" value="Peptidase_C40"/>
</dbReference>
<dbReference type="PANTHER" id="PTHR47053">
    <property type="entry name" value="MUREIN DD-ENDOPEPTIDASE MEPH-RELATED"/>
    <property type="match status" value="1"/>
</dbReference>
<dbReference type="PANTHER" id="PTHR47053:SF1">
    <property type="entry name" value="MUREIN DD-ENDOPEPTIDASE MEPH-RELATED"/>
    <property type="match status" value="1"/>
</dbReference>
<reference evidence="6 7" key="1">
    <citation type="submission" date="2017-03" db="EMBL/GenBank/DDBJ databases">
        <title>Genome sequence of Clostridium oryzae DSM 28571.</title>
        <authorList>
            <person name="Poehlein A."/>
            <person name="Daniel R."/>
        </authorList>
    </citation>
    <scope>NUCLEOTIDE SEQUENCE [LARGE SCALE GENOMIC DNA]</scope>
    <source>
        <strain evidence="6 7">DSM 28571</strain>
    </source>
</reference>
<dbReference type="InterPro" id="IPR038765">
    <property type="entry name" value="Papain-like_cys_pep_sf"/>
</dbReference>
<evidence type="ECO:0000256" key="1">
    <source>
        <dbReference type="ARBA" id="ARBA00007074"/>
    </source>
</evidence>
<evidence type="ECO:0000256" key="3">
    <source>
        <dbReference type="ARBA" id="ARBA00022801"/>
    </source>
</evidence>
<name>A0A1V4I9I3_9CLOT</name>
<sequence>MYKIDCQIPEYMNSASFWITKINDADGLILSSNAISDFNYKISKKVPVLCDFDAKQGYIDFNTLSNLIESYKIPQKQMYSAEGHPIESNFYKQLVLNTNLEAVLEKNPIKYGITFKKTQLRNFPTDTAIYASLQHAEMKNFDRLQETGCEPCEALLLLHSSKDKKWYFVKKYNYYGWVKADDIAISKNRKDVFDYIETKNFLTVIDKRITISINYDGYDSISYGMGTKLYLTKPAASHSDYLYVKIPLRSVDGALYYKEVKLKKSSSIIEGYLPYTRANILSQAFKFLGTGYDWGDKNFGQDCSGFILAIYKSFGFKLPRNADEQEASFINTKNSIIFNEHDNQKIRNQKLDSLKPGAAIFKDGHVMMYLGKHDNIHYMIHSFAEYGVLTQNGAYECRTAMMVAISPVTLKNSKGVPFINTFTSCVVYE</sequence>
<accession>A0A1V4I9I3</accession>
<dbReference type="InterPro" id="IPR039439">
    <property type="entry name" value="SH3b1_dom"/>
</dbReference>
<keyword evidence="7" id="KW-1185">Reference proteome</keyword>
<dbReference type="GO" id="GO:0008234">
    <property type="term" value="F:cysteine-type peptidase activity"/>
    <property type="evidence" value="ECO:0007669"/>
    <property type="project" value="UniProtKB-KW"/>
</dbReference>